<keyword evidence="10" id="KW-0804">Transcription</keyword>
<dbReference type="NCBIfam" id="TIGR01445">
    <property type="entry name" value="intein_Nterm"/>
    <property type="match status" value="2"/>
</dbReference>
<dbReference type="InterPro" id="IPR007641">
    <property type="entry name" value="RNA_pol_Rpb2_7"/>
</dbReference>
<dbReference type="Pfam" id="PF04566">
    <property type="entry name" value="RNA_pol_Rpb2_4"/>
    <property type="match status" value="1"/>
</dbReference>
<evidence type="ECO:0000256" key="3">
    <source>
        <dbReference type="ARBA" id="ARBA00022478"/>
    </source>
</evidence>
<dbReference type="EMBL" id="MN738881">
    <property type="protein sequence ID" value="QHT29684.1"/>
    <property type="molecule type" value="Genomic_DNA"/>
</dbReference>
<dbReference type="InterPro" id="IPR007647">
    <property type="entry name" value="RNA_pol_Rpb2_5"/>
</dbReference>
<dbReference type="GO" id="GO:0046872">
    <property type="term" value="F:metal ion binding"/>
    <property type="evidence" value="ECO:0007669"/>
    <property type="project" value="UniProtKB-KW"/>
</dbReference>
<dbReference type="InterPro" id="IPR015712">
    <property type="entry name" value="DNA-dir_RNA_pol_su2"/>
</dbReference>
<keyword evidence="5" id="KW-0548">Nucleotidyltransferase</keyword>
<evidence type="ECO:0000256" key="9">
    <source>
        <dbReference type="ARBA" id="ARBA00023000"/>
    </source>
</evidence>
<dbReference type="GO" id="GO:0016539">
    <property type="term" value="P:intein-mediated protein splicing"/>
    <property type="evidence" value="ECO:0007669"/>
    <property type="project" value="InterPro"/>
</dbReference>
<dbReference type="PANTHER" id="PTHR20856">
    <property type="entry name" value="DNA-DIRECTED RNA POLYMERASE I SUBUNIT 2"/>
    <property type="match status" value="1"/>
</dbReference>
<dbReference type="InterPro" id="IPR007642">
    <property type="entry name" value="RNA_pol_Rpb2_2"/>
</dbReference>
<dbReference type="GO" id="GO:0003677">
    <property type="term" value="F:DNA binding"/>
    <property type="evidence" value="ECO:0007669"/>
    <property type="project" value="InterPro"/>
</dbReference>
<dbReference type="InterPro" id="IPR006141">
    <property type="entry name" value="Intein_N"/>
</dbReference>
<dbReference type="InterPro" id="IPR037034">
    <property type="entry name" value="RNA_pol_Rpb2_2_sf"/>
</dbReference>
<keyword evidence="8" id="KW-0862">Zinc</keyword>
<evidence type="ECO:0000256" key="6">
    <source>
        <dbReference type="ARBA" id="ARBA00022723"/>
    </source>
</evidence>
<dbReference type="PROSITE" id="PS50819">
    <property type="entry name" value="INTEIN_ENDONUCLEASE"/>
    <property type="match status" value="1"/>
</dbReference>
<dbReference type="InterPro" id="IPR027434">
    <property type="entry name" value="Homing_endonucl"/>
</dbReference>
<dbReference type="SMART" id="SM00306">
    <property type="entry name" value="HintN"/>
    <property type="match status" value="2"/>
</dbReference>
<evidence type="ECO:0000256" key="10">
    <source>
        <dbReference type="ARBA" id="ARBA00023163"/>
    </source>
</evidence>
<keyword evidence="6" id="KW-0479">Metal-binding</keyword>
<dbReference type="InterPro" id="IPR007644">
    <property type="entry name" value="RNA_pol_bsu_protrusion"/>
</dbReference>
<dbReference type="Gene3D" id="2.40.50.150">
    <property type="match status" value="1"/>
</dbReference>
<dbReference type="PROSITE" id="PS50818">
    <property type="entry name" value="INTEIN_C_TER"/>
    <property type="match status" value="1"/>
</dbReference>
<dbReference type="InterPro" id="IPR007646">
    <property type="entry name" value="RNA_pol_Rpb2_4"/>
</dbReference>
<dbReference type="Pfam" id="PF00562">
    <property type="entry name" value="RNA_pol_Rpb2_6"/>
    <property type="match status" value="1"/>
</dbReference>
<dbReference type="Gene3D" id="2.170.16.10">
    <property type="entry name" value="Hedgehog/Intein (Hint) domain"/>
    <property type="match status" value="3"/>
</dbReference>
<dbReference type="GO" id="GO:0006351">
    <property type="term" value="P:DNA-templated transcription"/>
    <property type="evidence" value="ECO:0007669"/>
    <property type="project" value="InterPro"/>
</dbReference>
<dbReference type="Gene3D" id="3.10.28.10">
    <property type="entry name" value="Homing endonucleases"/>
    <property type="match status" value="1"/>
</dbReference>
<dbReference type="PROSITE" id="PS01166">
    <property type="entry name" value="RNA_POL_BETA"/>
    <property type="match status" value="1"/>
</dbReference>
<evidence type="ECO:0000259" key="11">
    <source>
        <dbReference type="PROSITE" id="PS50819"/>
    </source>
</evidence>
<dbReference type="NCBIfam" id="TIGR01443">
    <property type="entry name" value="intein_Cterm"/>
    <property type="match status" value="1"/>
</dbReference>
<dbReference type="InterPro" id="IPR036844">
    <property type="entry name" value="Hint_dom_sf"/>
</dbReference>
<organism evidence="12">
    <name type="scientific">viral metagenome</name>
    <dbReference type="NCBI Taxonomy" id="1070528"/>
    <lineage>
        <taxon>unclassified sequences</taxon>
        <taxon>metagenomes</taxon>
        <taxon>organismal metagenomes</taxon>
    </lineage>
</organism>
<reference evidence="12" key="1">
    <citation type="journal article" date="2020" name="Nature">
        <title>Giant virus diversity and host interactions through global metagenomics.</title>
        <authorList>
            <person name="Schulz F."/>
            <person name="Roux S."/>
            <person name="Paez-Espino D."/>
            <person name="Jungbluth S."/>
            <person name="Walsh D.A."/>
            <person name="Denef V.J."/>
            <person name="McMahon K.D."/>
            <person name="Konstantinidis K.T."/>
            <person name="Eloe-Fadrosh E.A."/>
            <person name="Kyrpides N.C."/>
            <person name="Woyke T."/>
        </authorList>
    </citation>
    <scope>NUCLEOTIDE SEQUENCE</scope>
    <source>
        <strain evidence="12">GVMAG-M-3300009068-24</strain>
    </source>
</reference>
<dbReference type="SUPFAM" id="SSF64484">
    <property type="entry name" value="beta and beta-prime subunits of DNA dependent RNA-polymerase"/>
    <property type="match status" value="3"/>
</dbReference>
<dbReference type="Pfam" id="PF04561">
    <property type="entry name" value="RNA_pol_Rpb2_2"/>
    <property type="match status" value="1"/>
</dbReference>
<dbReference type="Pfam" id="PF04563">
    <property type="entry name" value="RNA_pol_Rpb2_1"/>
    <property type="match status" value="1"/>
</dbReference>
<comment type="similarity">
    <text evidence="1">Belongs to the RNA polymerase beta chain family.</text>
</comment>
<dbReference type="SUPFAM" id="SSF55608">
    <property type="entry name" value="Homing endonucleases"/>
    <property type="match status" value="1"/>
</dbReference>
<dbReference type="GO" id="GO:0032549">
    <property type="term" value="F:ribonucleoside binding"/>
    <property type="evidence" value="ECO:0007669"/>
    <property type="project" value="InterPro"/>
</dbReference>
<dbReference type="Pfam" id="PF04560">
    <property type="entry name" value="RNA_pol_Rpb2_7"/>
    <property type="match status" value="1"/>
</dbReference>
<dbReference type="SMART" id="SM00305">
    <property type="entry name" value="HintC"/>
    <property type="match status" value="1"/>
</dbReference>
<accession>A0A6C0EKI5</accession>
<dbReference type="InterPro" id="IPR003587">
    <property type="entry name" value="Hint_dom_N"/>
</dbReference>
<keyword evidence="3" id="KW-0240">DNA-directed RNA polymerase</keyword>
<dbReference type="Gene3D" id="3.90.1800.10">
    <property type="entry name" value="RNA polymerase alpha subunit dimerisation domain"/>
    <property type="match status" value="1"/>
</dbReference>
<proteinExistence type="inferred from homology"/>
<dbReference type="CDD" id="cd00653">
    <property type="entry name" value="RNA_pol_B_RPB2"/>
    <property type="match status" value="1"/>
</dbReference>
<dbReference type="InterPro" id="IPR007121">
    <property type="entry name" value="RNA_pol_bsu_CS"/>
</dbReference>
<dbReference type="GO" id="GO:0000428">
    <property type="term" value="C:DNA-directed RNA polymerase complex"/>
    <property type="evidence" value="ECO:0007669"/>
    <property type="project" value="UniProtKB-KW"/>
</dbReference>
<keyword evidence="7" id="KW-0068">Autocatalytic cleavage</keyword>
<dbReference type="Gene3D" id="2.40.270.10">
    <property type="entry name" value="DNA-directed RNA polymerase, subunit 2, domain 6"/>
    <property type="match status" value="1"/>
</dbReference>
<evidence type="ECO:0000256" key="4">
    <source>
        <dbReference type="ARBA" id="ARBA00022679"/>
    </source>
</evidence>
<dbReference type="EC" id="2.7.7.6" evidence="2"/>
<evidence type="ECO:0000256" key="1">
    <source>
        <dbReference type="ARBA" id="ARBA00006835"/>
    </source>
</evidence>
<dbReference type="InterPro" id="IPR037033">
    <property type="entry name" value="DNA-dir_RNAP_su2_hyb_sf"/>
</dbReference>
<keyword evidence="4" id="KW-0808">Transferase</keyword>
<dbReference type="GO" id="GO:0003899">
    <property type="term" value="F:DNA-directed RNA polymerase activity"/>
    <property type="evidence" value="ECO:0007669"/>
    <property type="project" value="UniProtKB-EC"/>
</dbReference>
<evidence type="ECO:0000256" key="5">
    <source>
        <dbReference type="ARBA" id="ARBA00022695"/>
    </source>
</evidence>
<dbReference type="Gene3D" id="3.90.1110.10">
    <property type="entry name" value="RNA polymerase Rpb2, domain 2"/>
    <property type="match status" value="1"/>
</dbReference>
<dbReference type="InterPro" id="IPR007120">
    <property type="entry name" value="DNA-dir_RNAP_su2_dom"/>
</dbReference>
<dbReference type="InterPro" id="IPR030934">
    <property type="entry name" value="Intein_C"/>
</dbReference>
<dbReference type="Pfam" id="PF14890">
    <property type="entry name" value="Intein_splicing"/>
    <property type="match status" value="1"/>
</dbReference>
<dbReference type="Pfam" id="PF04567">
    <property type="entry name" value="RNA_pol_Rpb2_5"/>
    <property type="match status" value="1"/>
</dbReference>
<dbReference type="GO" id="GO:0004519">
    <property type="term" value="F:endonuclease activity"/>
    <property type="evidence" value="ECO:0007669"/>
    <property type="project" value="InterPro"/>
</dbReference>
<dbReference type="SUPFAM" id="SSF51294">
    <property type="entry name" value="Hedgehog/intein (Hint) domain"/>
    <property type="match status" value="2"/>
</dbReference>
<evidence type="ECO:0000313" key="12">
    <source>
        <dbReference type="EMBL" id="QHT29684.1"/>
    </source>
</evidence>
<dbReference type="InterPro" id="IPR003586">
    <property type="entry name" value="Hint_dom_C"/>
</dbReference>
<dbReference type="Gene3D" id="3.90.1100.10">
    <property type="match status" value="2"/>
</dbReference>
<keyword evidence="9" id="KW-0651">Protein splicing</keyword>
<name>A0A6C0EKI5_9ZZZZ</name>
<evidence type="ECO:0000256" key="8">
    <source>
        <dbReference type="ARBA" id="ARBA00022833"/>
    </source>
</evidence>
<sequence length="1916" mass="218384">MSQSTKPTVKRVRKPAAGSKKAMAAAAAAAAATETVVEGTEPMKVSEEIPSDIKKVLDTVTENLTDDEVLAHLGNYIEEPFTVLESYFHGQHLERLVRHQIESYNHFINYQMQKTIQMFNPVMIRSENDYVEKYDKYLLEISISFQNFKLFSPQIYENNGATKVMFPQEAKLRNFTYASTMTVDVKIDYIIRNTECMDNPRIVTKVLPKINIGKMPIMLKSSICVLTQNKAIDPVYMGECPMDCGGYFIIKGSEKTVLGQERAAENRVYCFDGKNTTKWSWYAEIKSIPDFKCISPKQIEMMIASKNNGFGHGIFMNIPRIKQPIELFVVFRALGITTDRAICEYVTLGLPPASSEQRKILEFLQASVIDANKYMTQEDALRHIAASVAYTPMNMDKEKGAKKKLDFTNDVLHNDMFPHCKTPVQKLYMIGYMCQKLIQTCLGWRAPDDRDSYVNKRIELTGTLLNNLFRNYFNKLVKEMQKQVVREINNGSWRSTDNFENIINMTNIYKIMKSTTIENGINRALATGDFSIKQSNSSKVGVAQVLNRLTYLASLSHSRRINTPLEKSGELIAPRKLHNTTWGFLCCLTGDTEVLLSNRIGMKKIKDICDGDWVNTVNRTTLCDEPSFMYNFFSKMPDKLYKITTISGRTVKATDDHPFLVNQGNQNYTMVKLSDLQPGDKLVIRHMVNMIADENTTQVVIYEKDVSEQYRMELLELNFLNHPIPLYKLKIIARLIGALNTDGNIGMSKDVHGDMKYYRSSFCVGEEYDAFQLVDDIRTLGFGMARVKRETSSFEDKVSGRMTHTKTWKVCKDGSFSYLMCLLGGFCGKKTTMKRQLPEWLINAELSIKREFLSGFQGGDGCRISCQKNQNMGNWKIHMGYTSQTTHDDYLNETTQYMQQIVNMFHEFNIKCCVKTNKIKDEPKSKVSIVFDTGAENLTRYTEIINYTYCEDKRRASALAIEHLKIRAFNKEQRNQQYAYILKNYGKQPMEQLVANTGISSNQIQKIVSKNKKGHCPKPRYTSEVSYEQIVRDNVCDNGCVSVPILSIEEIEPELVYDFTVSSDNHSFVASSFVVSNCAETPEGQSIGVVKNISYMAHITIPTNSVPLYDYILPKIQRLEDLAHPSEAAGKVRVFINGAWVGVTEQPQELYEEIKDKKFKGIINIYTSVVFDCKNLEIRVCNDGGRLTRPLLKVRNQRALLTADIVQKLRKHELTWNDLLVSCRVPESVIEYIDPEEQNFAMIAMKTRQGYIMSKGSQGENTMVPKCSYKYTHCEIHPSTVFGVLASCIPFPDHNQSPRNTYQCLAIDEEVWCADGSIKSIKDVDVGNKVLTFHPTTLAIQETRVVNHFVIPNLNKVYELTTVHGKRITATLDHNFMTDQGWKTVEDMQKDPSIRIGMAMRQSDLVTLLNSRHHDRMLVKNNCLFAPIQSIVEQPNQLISCIETESENHSFITTHGFLSKNCCMGKQALGVYALNYDQRMDKTAYVLAYPSRPLVDTRVMNFLKINRIPSGHQITVAIMAYTAYNQEDSLLINKGSIDRGLFMTTVYHTEKDEDKNIIRDEIIRCKPDPNKTRGIKYGNYDKLNTQGFIAENTLVENRDVIIAKTVPIKENRNDPTKTIKYEDQSKTFRTTEECYVDKNYTGRNGDGYNFAKVRIRTLRKPVLGDKFSSRAGQKGTCGLIIPEQDMPYTKNGLRPDIILNPHAIPSRMTIGQLKETVLGKVLLELGMFGDGTSFGELDVPTICRELQKLGYESYGNEVMYNGYTGEQLETSIFIGPVYYQRLKHMVNDKQHSRSIGPMVNLTRQPAEGRSRDGGFRIGEMERDVMIAHGISRFCRERLYDVSDKYTTHVCGKCGMIACYNEPSMKQTQFAKSDMSIHLCRTCNNTTDFAKVEIPYAYKLLAQELQTINIVPRILTE</sequence>
<dbReference type="PROSITE" id="PS50817">
    <property type="entry name" value="INTEIN_N_TER"/>
    <property type="match status" value="2"/>
</dbReference>
<dbReference type="InterPro" id="IPR004042">
    <property type="entry name" value="Intein_endonuc_central"/>
</dbReference>
<evidence type="ECO:0000256" key="7">
    <source>
        <dbReference type="ARBA" id="ARBA00022813"/>
    </source>
</evidence>
<dbReference type="InterPro" id="IPR007645">
    <property type="entry name" value="RNA_pol_Rpb2_3"/>
</dbReference>
<dbReference type="InterPro" id="IPR014724">
    <property type="entry name" value="RNA_pol_RPB2_OB-fold"/>
</dbReference>
<feature type="domain" description="DOD-type homing endonuclease" evidence="11">
    <location>
        <begin position="735"/>
        <end position="910"/>
    </location>
</feature>
<evidence type="ECO:0000256" key="2">
    <source>
        <dbReference type="ARBA" id="ARBA00012418"/>
    </source>
</evidence>
<dbReference type="CDD" id="cd00081">
    <property type="entry name" value="Hint"/>
    <property type="match status" value="2"/>
</dbReference>
<dbReference type="Gene3D" id="3.90.1070.20">
    <property type="match status" value="1"/>
</dbReference>
<protein>
    <recommendedName>
        <fullName evidence="2">DNA-directed RNA polymerase</fullName>
        <ecNumber evidence="2">2.7.7.6</ecNumber>
    </recommendedName>
</protein>
<dbReference type="Pfam" id="PF04565">
    <property type="entry name" value="RNA_pol_Rpb2_3"/>
    <property type="match status" value="2"/>
</dbReference>